<sequence length="65" mass="7150">MVDTSVTKETDGLCNHDSIELVAIPARKSIFVSRLSSDTTTGKVLKYIQCKLTMSDPSKLIFVNC</sequence>
<proteinExistence type="predicted"/>
<protein>
    <submittedName>
        <fullName evidence="1">Uncharacterized protein</fullName>
    </submittedName>
</protein>
<reference evidence="1" key="2">
    <citation type="submission" date="2020-05" db="UniProtKB">
        <authorList>
            <consortium name="EnsemblMetazoa"/>
        </authorList>
    </citation>
    <scope>IDENTIFICATION</scope>
    <source>
        <strain evidence="1">IAEA</strain>
    </source>
</reference>
<evidence type="ECO:0000313" key="2">
    <source>
        <dbReference type="Proteomes" id="UP000092460"/>
    </source>
</evidence>
<name>A0A1B0BT31_9MUSC</name>
<organism evidence="1 2">
    <name type="scientific">Glossina palpalis gambiensis</name>
    <dbReference type="NCBI Taxonomy" id="67801"/>
    <lineage>
        <taxon>Eukaryota</taxon>
        <taxon>Metazoa</taxon>
        <taxon>Ecdysozoa</taxon>
        <taxon>Arthropoda</taxon>
        <taxon>Hexapoda</taxon>
        <taxon>Insecta</taxon>
        <taxon>Pterygota</taxon>
        <taxon>Neoptera</taxon>
        <taxon>Endopterygota</taxon>
        <taxon>Diptera</taxon>
        <taxon>Brachycera</taxon>
        <taxon>Muscomorpha</taxon>
        <taxon>Hippoboscoidea</taxon>
        <taxon>Glossinidae</taxon>
        <taxon>Glossina</taxon>
    </lineage>
</organism>
<dbReference type="EnsemblMetazoa" id="GPPI039671-RA">
    <property type="protein sequence ID" value="GPPI039671-PA"/>
    <property type="gene ID" value="GPPI039671"/>
</dbReference>
<accession>A0A1B0BT31</accession>
<dbReference type="EMBL" id="JXJN01019965">
    <property type="status" value="NOT_ANNOTATED_CDS"/>
    <property type="molecule type" value="Genomic_DNA"/>
</dbReference>
<keyword evidence="2" id="KW-1185">Reference proteome</keyword>
<dbReference type="VEuPathDB" id="VectorBase:GPPI039671"/>
<reference evidence="2" key="1">
    <citation type="submission" date="2015-01" db="EMBL/GenBank/DDBJ databases">
        <authorList>
            <person name="Aksoy S."/>
            <person name="Warren W."/>
            <person name="Wilson R.K."/>
        </authorList>
    </citation>
    <scope>NUCLEOTIDE SEQUENCE [LARGE SCALE GENOMIC DNA]</scope>
    <source>
        <strain evidence="2">IAEA</strain>
    </source>
</reference>
<evidence type="ECO:0000313" key="1">
    <source>
        <dbReference type="EnsemblMetazoa" id="GPPI039671-PA"/>
    </source>
</evidence>
<dbReference type="Proteomes" id="UP000092460">
    <property type="component" value="Unassembled WGS sequence"/>
</dbReference>
<dbReference type="AlphaFoldDB" id="A0A1B0BT31"/>